<feature type="transmembrane region" description="Helical" evidence="5">
    <location>
        <begin position="329"/>
        <end position="346"/>
    </location>
</feature>
<dbReference type="InterPro" id="IPR044880">
    <property type="entry name" value="NCX_ion-bd_dom_sf"/>
</dbReference>
<dbReference type="PANTHER" id="PTHR10846">
    <property type="entry name" value="SODIUM/POTASSIUM/CALCIUM EXCHANGER"/>
    <property type="match status" value="1"/>
</dbReference>
<dbReference type="OrthoDB" id="9794225at2"/>
<keyword evidence="2 5" id="KW-0812">Transmembrane</keyword>
<dbReference type="InterPro" id="IPR004481">
    <property type="entry name" value="K/Na/Ca-exchanger"/>
</dbReference>
<evidence type="ECO:0000256" key="5">
    <source>
        <dbReference type="SAM" id="Phobius"/>
    </source>
</evidence>
<protein>
    <submittedName>
        <fullName evidence="7">Inner membrane protein YrbG</fullName>
    </submittedName>
</protein>
<name>A0A5C6CAA1_9BACT</name>
<feature type="domain" description="Sodium/calcium exchanger membrane region" evidence="6">
    <location>
        <begin position="171"/>
        <end position="312"/>
    </location>
</feature>
<feature type="domain" description="Sodium/calcium exchanger membrane region" evidence="6">
    <location>
        <begin position="3"/>
        <end position="142"/>
    </location>
</feature>
<dbReference type="GO" id="GO:0006874">
    <property type="term" value="P:intracellular calcium ion homeostasis"/>
    <property type="evidence" value="ECO:0007669"/>
    <property type="project" value="TreeGrafter"/>
</dbReference>
<feature type="transmembrane region" description="Helical" evidence="5">
    <location>
        <begin position="124"/>
        <end position="142"/>
    </location>
</feature>
<comment type="subcellular location">
    <subcellularLocation>
        <location evidence="1">Membrane</location>
        <topology evidence="1">Multi-pass membrane protein</topology>
    </subcellularLocation>
</comment>
<dbReference type="NCBIfam" id="TIGR00367">
    <property type="entry name" value="calcium/sodium antiporter"/>
    <property type="match status" value="1"/>
</dbReference>
<gene>
    <name evidence="7" type="primary">yrbG_1</name>
    <name evidence="7" type="ORF">Pla52o_41620</name>
</gene>
<evidence type="ECO:0000256" key="1">
    <source>
        <dbReference type="ARBA" id="ARBA00004141"/>
    </source>
</evidence>
<comment type="caution">
    <text evidence="7">The sequence shown here is derived from an EMBL/GenBank/DDBJ whole genome shotgun (WGS) entry which is preliminary data.</text>
</comment>
<evidence type="ECO:0000256" key="4">
    <source>
        <dbReference type="ARBA" id="ARBA00023136"/>
    </source>
</evidence>
<evidence type="ECO:0000313" key="7">
    <source>
        <dbReference type="EMBL" id="TWU21128.1"/>
    </source>
</evidence>
<organism evidence="7 8">
    <name type="scientific">Novipirellula galeiformis</name>
    <dbReference type="NCBI Taxonomy" id="2528004"/>
    <lineage>
        <taxon>Bacteria</taxon>
        <taxon>Pseudomonadati</taxon>
        <taxon>Planctomycetota</taxon>
        <taxon>Planctomycetia</taxon>
        <taxon>Pirellulales</taxon>
        <taxon>Pirellulaceae</taxon>
        <taxon>Novipirellula</taxon>
    </lineage>
</organism>
<sequence>MTYVWLFLGLAILVAGAEFLVRGAVALAELARISPLVIGLTVVAFGTSAPELAVSSVSSLEGDSAIALGNVVGSNIFNVLLILGVSAVIVPLSVSSQLVRLDVPIMIVASIVVWLAAYDGSIERYEGAGMLAAFLFYTGWLIRAGRRESKPLDSLAEPTPKSSWQKLVGNVVLLAIGLGLLVYGAGMLVDSATEIARQFGVSDLVIGLTIVAAGTSLPELATSMVAAIRGQRDIAVGNVVGSNVFNLLMVLAVASVLSSSGVPVSPSVLWFDLAVMVWVALLCWPIFFSHAVVSRGEGIVMLALFLSYNGLLIGDSIHWEYAPAMKTTLVFGIFPTVCVGVSYFAWKHYRLDRPAAEIRP</sequence>
<feature type="transmembrane region" description="Helical" evidence="5">
    <location>
        <begin position="299"/>
        <end position="317"/>
    </location>
</feature>
<dbReference type="RefSeq" id="WP_146596234.1">
    <property type="nucleotide sequence ID" value="NZ_SJPT01000007.1"/>
</dbReference>
<evidence type="ECO:0000256" key="3">
    <source>
        <dbReference type="ARBA" id="ARBA00022989"/>
    </source>
</evidence>
<dbReference type="PANTHER" id="PTHR10846:SF8">
    <property type="entry name" value="INNER MEMBRANE PROTEIN YRBG"/>
    <property type="match status" value="1"/>
</dbReference>
<dbReference type="Gene3D" id="1.20.1420.30">
    <property type="entry name" value="NCX, central ion-binding region"/>
    <property type="match status" value="2"/>
</dbReference>
<dbReference type="EMBL" id="SJPT01000007">
    <property type="protein sequence ID" value="TWU21128.1"/>
    <property type="molecule type" value="Genomic_DNA"/>
</dbReference>
<dbReference type="GO" id="GO:0008273">
    <property type="term" value="F:calcium, potassium:sodium antiporter activity"/>
    <property type="evidence" value="ECO:0007669"/>
    <property type="project" value="TreeGrafter"/>
</dbReference>
<dbReference type="InterPro" id="IPR004837">
    <property type="entry name" value="NaCa_Exmemb"/>
</dbReference>
<feature type="transmembrane region" description="Helical" evidence="5">
    <location>
        <begin position="269"/>
        <end position="287"/>
    </location>
</feature>
<dbReference type="GO" id="GO:0005886">
    <property type="term" value="C:plasma membrane"/>
    <property type="evidence" value="ECO:0007669"/>
    <property type="project" value="TreeGrafter"/>
</dbReference>
<evidence type="ECO:0000313" key="8">
    <source>
        <dbReference type="Proteomes" id="UP000316304"/>
    </source>
</evidence>
<keyword evidence="4 5" id="KW-0472">Membrane</keyword>
<evidence type="ECO:0000259" key="6">
    <source>
        <dbReference type="Pfam" id="PF01699"/>
    </source>
</evidence>
<feature type="transmembrane region" description="Helical" evidence="5">
    <location>
        <begin position="205"/>
        <end position="228"/>
    </location>
</feature>
<feature type="transmembrane region" description="Helical" evidence="5">
    <location>
        <begin position="167"/>
        <end position="185"/>
    </location>
</feature>
<dbReference type="Pfam" id="PF01699">
    <property type="entry name" value="Na_Ca_ex"/>
    <property type="match status" value="2"/>
</dbReference>
<keyword evidence="8" id="KW-1185">Reference proteome</keyword>
<feature type="transmembrane region" description="Helical" evidence="5">
    <location>
        <begin position="235"/>
        <end position="257"/>
    </location>
</feature>
<dbReference type="Proteomes" id="UP000316304">
    <property type="component" value="Unassembled WGS sequence"/>
</dbReference>
<accession>A0A5C6CAA1</accession>
<dbReference type="AlphaFoldDB" id="A0A5C6CAA1"/>
<proteinExistence type="predicted"/>
<feature type="transmembrane region" description="Helical" evidence="5">
    <location>
        <begin position="76"/>
        <end position="94"/>
    </location>
</feature>
<evidence type="ECO:0000256" key="2">
    <source>
        <dbReference type="ARBA" id="ARBA00022692"/>
    </source>
</evidence>
<feature type="transmembrane region" description="Helical" evidence="5">
    <location>
        <begin position="101"/>
        <end position="118"/>
    </location>
</feature>
<keyword evidence="3 5" id="KW-1133">Transmembrane helix</keyword>
<reference evidence="7 8" key="1">
    <citation type="submission" date="2019-02" db="EMBL/GenBank/DDBJ databases">
        <title>Deep-cultivation of Planctomycetes and their phenomic and genomic characterization uncovers novel biology.</title>
        <authorList>
            <person name="Wiegand S."/>
            <person name="Jogler M."/>
            <person name="Boedeker C."/>
            <person name="Pinto D."/>
            <person name="Vollmers J."/>
            <person name="Rivas-Marin E."/>
            <person name="Kohn T."/>
            <person name="Peeters S.H."/>
            <person name="Heuer A."/>
            <person name="Rast P."/>
            <person name="Oberbeckmann S."/>
            <person name="Bunk B."/>
            <person name="Jeske O."/>
            <person name="Meyerdierks A."/>
            <person name="Storesund J.E."/>
            <person name="Kallscheuer N."/>
            <person name="Luecker S."/>
            <person name="Lage O.M."/>
            <person name="Pohl T."/>
            <person name="Merkel B.J."/>
            <person name="Hornburger P."/>
            <person name="Mueller R.-W."/>
            <person name="Bruemmer F."/>
            <person name="Labrenz M."/>
            <person name="Spormann A.M."/>
            <person name="Op Den Camp H."/>
            <person name="Overmann J."/>
            <person name="Amann R."/>
            <person name="Jetten M.S.M."/>
            <person name="Mascher T."/>
            <person name="Medema M.H."/>
            <person name="Devos D.P."/>
            <person name="Kaster A.-K."/>
            <person name="Ovreas L."/>
            <person name="Rohde M."/>
            <person name="Galperin M.Y."/>
            <person name="Jogler C."/>
        </authorList>
    </citation>
    <scope>NUCLEOTIDE SEQUENCE [LARGE SCALE GENOMIC DNA]</scope>
    <source>
        <strain evidence="7 8">Pla52o</strain>
    </source>
</reference>
<dbReference type="GO" id="GO:0005262">
    <property type="term" value="F:calcium channel activity"/>
    <property type="evidence" value="ECO:0007669"/>
    <property type="project" value="TreeGrafter"/>
</dbReference>